<feature type="binding site" evidence="5">
    <location>
        <position position="115"/>
    </location>
    <ligand>
        <name>S-adenosyl-L-methionine</name>
        <dbReference type="ChEBI" id="CHEBI:59789"/>
    </ligand>
</feature>
<dbReference type="GeneTree" id="ENSGT00390000002862"/>
<dbReference type="Proteomes" id="UP000694569">
    <property type="component" value="Unplaced"/>
</dbReference>
<evidence type="ECO:0000313" key="8">
    <source>
        <dbReference type="Proteomes" id="UP000694569"/>
    </source>
</evidence>
<dbReference type="Ensembl" id="ENSLLET00000011517.1">
    <property type="protein sequence ID" value="ENSLLEP00000011076.1"/>
    <property type="gene ID" value="ENSLLEG00000006745.1"/>
</dbReference>
<comment type="subunit">
    <text evidence="1">Monomer.</text>
</comment>
<evidence type="ECO:0000256" key="5">
    <source>
        <dbReference type="PIRSR" id="PIRSR016616-1"/>
    </source>
</evidence>
<feature type="binding site" evidence="5">
    <location>
        <position position="110"/>
    </location>
    <ligand>
        <name>S-adenosyl-L-methionine</name>
        <dbReference type="ChEBI" id="CHEBI:59789"/>
    </ligand>
</feature>
<sequence>MLITSSALVTKQRTRTPSAGEMEAAMRSLFSDNSRYIDAFHIFVKNSTEHQRMREFIDTKLQEIISSIELKKPVIDVLGVGSGAGEIDLQMISKMQAIYPGVRIDNIIVEPSPKQISCYKERIAKTKGLDNVTFSWHEKTSFEFESEVKESKQLKKYDFIHMIQMLYYVKDVEATLKFFSSCLAPKGKLVISLVSEKSGWPILWQKYGSRLPLNDLCFQVTSGGVQDILNSMGAKYESYNLHSHTNITECFVEGDHNGELLLDFLTDTCEFNKNAPSDLRDQVLHDLKSLEFSASKDGKILFRNKASVIVVESP</sequence>
<evidence type="ECO:0000256" key="2">
    <source>
        <dbReference type="ARBA" id="ARBA00022603"/>
    </source>
</evidence>
<dbReference type="PIRSF" id="PIRSF016616">
    <property type="entry name" value="HHMT"/>
    <property type="match status" value="1"/>
</dbReference>
<reference evidence="7" key="2">
    <citation type="submission" date="2025-09" db="UniProtKB">
        <authorList>
            <consortium name="Ensembl"/>
        </authorList>
    </citation>
    <scope>IDENTIFICATION</scope>
</reference>
<evidence type="ECO:0008006" key="9">
    <source>
        <dbReference type="Google" id="ProtNLM"/>
    </source>
</evidence>
<dbReference type="Gene3D" id="3.40.50.150">
    <property type="entry name" value="Vaccinia Virus protein VP39"/>
    <property type="match status" value="1"/>
</dbReference>
<feature type="binding site" evidence="6">
    <location>
        <position position="49"/>
    </location>
    <ligand>
        <name>substrate</name>
    </ligand>
</feature>
<keyword evidence="4 5" id="KW-0949">S-adenosyl-L-methionine</keyword>
<evidence type="ECO:0000256" key="3">
    <source>
        <dbReference type="ARBA" id="ARBA00022679"/>
    </source>
</evidence>
<accession>A0A8C5MA90</accession>
<dbReference type="PROSITE" id="PS51597">
    <property type="entry name" value="SAM_HNMT"/>
    <property type="match status" value="1"/>
</dbReference>
<evidence type="ECO:0000256" key="1">
    <source>
        <dbReference type="ARBA" id="ARBA00011245"/>
    </source>
</evidence>
<evidence type="ECO:0000256" key="6">
    <source>
        <dbReference type="PIRSR" id="PIRSR016616-2"/>
    </source>
</evidence>
<keyword evidence="3" id="KW-0808">Transferase</keyword>
<reference evidence="7" key="1">
    <citation type="submission" date="2025-08" db="UniProtKB">
        <authorList>
            <consortium name="Ensembl"/>
        </authorList>
    </citation>
    <scope>IDENTIFICATION</scope>
</reference>
<dbReference type="CDD" id="cd02440">
    <property type="entry name" value="AdoMet_MTases"/>
    <property type="match status" value="1"/>
</dbReference>
<dbReference type="InterPro" id="IPR029063">
    <property type="entry name" value="SAM-dependent_MTases_sf"/>
</dbReference>
<evidence type="ECO:0000313" key="7">
    <source>
        <dbReference type="Ensembl" id="ENSLLEP00000011076.1"/>
    </source>
</evidence>
<dbReference type="Pfam" id="PF13489">
    <property type="entry name" value="Methyltransf_23"/>
    <property type="match status" value="1"/>
</dbReference>
<feature type="binding site" evidence="5">
    <location>
        <position position="81"/>
    </location>
    <ligand>
        <name>S-adenosyl-L-methionine</name>
        <dbReference type="ChEBI" id="CHEBI:59789"/>
    </ligand>
</feature>
<keyword evidence="2" id="KW-0489">Methyltransferase</keyword>
<name>A0A8C5MA90_9ANUR</name>
<proteinExistence type="predicted"/>
<protein>
    <recommendedName>
        <fullName evidence="9">Histamine N-methyltransferase</fullName>
    </recommendedName>
</protein>
<dbReference type="AlphaFoldDB" id="A0A8C5MA90"/>
<evidence type="ECO:0000256" key="4">
    <source>
        <dbReference type="ARBA" id="ARBA00022691"/>
    </source>
</evidence>
<feature type="binding site" evidence="6">
    <location>
        <position position="304"/>
    </location>
    <ligand>
        <name>substrate</name>
    </ligand>
</feature>
<feature type="binding site" evidence="5">
    <location>
        <position position="141"/>
    </location>
    <ligand>
        <name>S-adenosyl-L-methionine</name>
        <dbReference type="ChEBI" id="CHEBI:59789"/>
    </ligand>
</feature>
<dbReference type="GO" id="GO:0008170">
    <property type="term" value="F:N-methyltransferase activity"/>
    <property type="evidence" value="ECO:0007669"/>
    <property type="project" value="InterPro"/>
</dbReference>
<feature type="binding site" evidence="5">
    <location>
        <position position="163"/>
    </location>
    <ligand>
        <name>S-adenosyl-L-methionine</name>
        <dbReference type="ChEBI" id="CHEBI:59789"/>
    </ligand>
</feature>
<dbReference type="SUPFAM" id="SSF53335">
    <property type="entry name" value="S-adenosyl-L-methionine-dependent methyltransferases"/>
    <property type="match status" value="1"/>
</dbReference>
<dbReference type="FunFam" id="3.40.50.150:FF:000118">
    <property type="entry name" value="Histamine N-methyltransferase"/>
    <property type="match status" value="1"/>
</dbReference>
<organism evidence="7 8">
    <name type="scientific">Leptobrachium leishanense</name>
    <name type="common">Leishan spiny toad</name>
    <dbReference type="NCBI Taxonomy" id="445787"/>
    <lineage>
        <taxon>Eukaryota</taxon>
        <taxon>Metazoa</taxon>
        <taxon>Chordata</taxon>
        <taxon>Craniata</taxon>
        <taxon>Vertebrata</taxon>
        <taxon>Euteleostomi</taxon>
        <taxon>Amphibia</taxon>
        <taxon>Batrachia</taxon>
        <taxon>Anura</taxon>
        <taxon>Pelobatoidea</taxon>
        <taxon>Megophryidae</taxon>
        <taxon>Leptobrachium</taxon>
    </lineage>
</organism>
<keyword evidence="8" id="KW-1185">Reference proteome</keyword>
<dbReference type="GO" id="GO:0032259">
    <property type="term" value="P:methylation"/>
    <property type="evidence" value="ECO:0007669"/>
    <property type="project" value="UniProtKB-KW"/>
</dbReference>
<dbReference type="InterPro" id="IPR016673">
    <property type="entry name" value="HHMT-like"/>
</dbReference>